<organism evidence="2 3">
    <name type="scientific">Sediminibacterium goheungense</name>
    <dbReference type="NCBI Taxonomy" id="1086393"/>
    <lineage>
        <taxon>Bacteria</taxon>
        <taxon>Pseudomonadati</taxon>
        <taxon>Bacteroidota</taxon>
        <taxon>Chitinophagia</taxon>
        <taxon>Chitinophagales</taxon>
        <taxon>Chitinophagaceae</taxon>
        <taxon>Sediminibacterium</taxon>
    </lineage>
</organism>
<dbReference type="Proteomes" id="UP000295741">
    <property type="component" value="Unassembled WGS sequence"/>
</dbReference>
<sequence>MKRNLNFIIVCVLVVFAIAVSAFAESGKKQDILASSDISGYPKVQLKAFSQKRTILEAENEANEWLKQNPKFKIISVTFTATPEPEKFYTANNYPGFKYDLVITYSK</sequence>
<keyword evidence="1" id="KW-0732">Signal</keyword>
<accession>A0A4R6IV43</accession>
<feature type="signal peptide" evidence="1">
    <location>
        <begin position="1"/>
        <end position="24"/>
    </location>
</feature>
<protein>
    <submittedName>
        <fullName evidence="2">Uncharacterized protein</fullName>
    </submittedName>
</protein>
<feature type="chain" id="PRO_5020507243" evidence="1">
    <location>
        <begin position="25"/>
        <end position="107"/>
    </location>
</feature>
<proteinExistence type="predicted"/>
<comment type="caution">
    <text evidence="2">The sequence shown here is derived from an EMBL/GenBank/DDBJ whole genome shotgun (WGS) entry which is preliminary data.</text>
</comment>
<gene>
    <name evidence="2" type="ORF">BC659_2668</name>
</gene>
<dbReference type="AlphaFoldDB" id="A0A4R6IV43"/>
<dbReference type="EMBL" id="SNWP01000012">
    <property type="protein sequence ID" value="TDO25745.1"/>
    <property type="molecule type" value="Genomic_DNA"/>
</dbReference>
<name>A0A4R6IV43_9BACT</name>
<evidence type="ECO:0000313" key="2">
    <source>
        <dbReference type="EMBL" id="TDO25745.1"/>
    </source>
</evidence>
<evidence type="ECO:0000313" key="3">
    <source>
        <dbReference type="Proteomes" id="UP000295741"/>
    </source>
</evidence>
<evidence type="ECO:0000256" key="1">
    <source>
        <dbReference type="SAM" id="SignalP"/>
    </source>
</evidence>
<reference evidence="2 3" key="1">
    <citation type="submission" date="2019-03" db="EMBL/GenBank/DDBJ databases">
        <title>Genomic Encyclopedia of Archaeal and Bacterial Type Strains, Phase II (KMG-II): from individual species to whole genera.</title>
        <authorList>
            <person name="Goeker M."/>
        </authorList>
    </citation>
    <scope>NUCLEOTIDE SEQUENCE [LARGE SCALE GENOMIC DNA]</scope>
    <source>
        <strain evidence="2 3">DSM 28323</strain>
    </source>
</reference>
<keyword evidence="3" id="KW-1185">Reference proteome</keyword>
<dbReference type="RefSeq" id="WP_133475239.1">
    <property type="nucleotide sequence ID" value="NZ_SNWP01000012.1"/>
</dbReference>